<feature type="region of interest" description="Disordered" evidence="5">
    <location>
        <begin position="138"/>
        <end position="206"/>
    </location>
</feature>
<dbReference type="GO" id="GO:0016020">
    <property type="term" value="C:membrane"/>
    <property type="evidence" value="ECO:0007669"/>
    <property type="project" value="UniProtKB-SubCell"/>
</dbReference>
<evidence type="ECO:0000313" key="9">
    <source>
        <dbReference type="Proteomes" id="UP000696280"/>
    </source>
</evidence>
<dbReference type="EMBL" id="CAJVRL010000081">
    <property type="protein sequence ID" value="CAG8958298.1"/>
    <property type="molecule type" value="Genomic_DNA"/>
</dbReference>
<dbReference type="Proteomes" id="UP000696280">
    <property type="component" value="Unassembled WGS sequence"/>
</dbReference>
<evidence type="ECO:0000256" key="7">
    <source>
        <dbReference type="SAM" id="SignalP"/>
    </source>
</evidence>
<feature type="compositionally biased region" description="Low complexity" evidence="5">
    <location>
        <begin position="773"/>
        <end position="790"/>
    </location>
</feature>
<feature type="chain" id="PRO_5040199041" description="Extracellular membrane protein CFEM domain-containing protein" evidence="7">
    <location>
        <begin position="24"/>
        <end position="910"/>
    </location>
</feature>
<dbReference type="GO" id="GO:0071944">
    <property type="term" value="C:cell periphery"/>
    <property type="evidence" value="ECO:0007669"/>
    <property type="project" value="UniProtKB-ARBA"/>
</dbReference>
<feature type="compositionally biased region" description="Polar residues" evidence="5">
    <location>
        <begin position="409"/>
        <end position="418"/>
    </location>
</feature>
<keyword evidence="7" id="KW-0732">Signal</keyword>
<feature type="region of interest" description="Disordered" evidence="5">
    <location>
        <begin position="609"/>
        <end position="628"/>
    </location>
</feature>
<feature type="region of interest" description="Disordered" evidence="5">
    <location>
        <begin position="353"/>
        <end position="418"/>
    </location>
</feature>
<protein>
    <recommendedName>
        <fullName evidence="10">Extracellular membrane protein CFEM domain-containing protein</fullName>
    </recommendedName>
</protein>
<evidence type="ECO:0000256" key="6">
    <source>
        <dbReference type="SAM" id="Phobius"/>
    </source>
</evidence>
<feature type="compositionally biased region" description="Polar residues" evidence="5">
    <location>
        <begin position="762"/>
        <end position="772"/>
    </location>
</feature>
<feature type="compositionally biased region" description="Polar residues" evidence="5">
    <location>
        <begin position="609"/>
        <end position="626"/>
    </location>
</feature>
<evidence type="ECO:0000256" key="5">
    <source>
        <dbReference type="SAM" id="MobiDB-lite"/>
    </source>
</evidence>
<feature type="compositionally biased region" description="Low complexity" evidence="5">
    <location>
        <begin position="797"/>
        <end position="814"/>
    </location>
</feature>
<feature type="compositionally biased region" description="Polar residues" evidence="5">
    <location>
        <begin position="474"/>
        <end position="487"/>
    </location>
</feature>
<name>A0A9N9PWY5_9HELO</name>
<evidence type="ECO:0000313" key="8">
    <source>
        <dbReference type="EMBL" id="CAG8958298.1"/>
    </source>
</evidence>
<comment type="caution">
    <text evidence="8">The sequence shown here is derived from an EMBL/GenBank/DDBJ whole genome shotgun (WGS) entry which is preliminary data.</text>
</comment>
<feature type="region of interest" description="Disordered" evidence="5">
    <location>
        <begin position="731"/>
        <end position="835"/>
    </location>
</feature>
<dbReference type="PANTHER" id="PTHR15549">
    <property type="entry name" value="PAIRED IMMUNOGLOBULIN-LIKE TYPE 2 RECEPTOR"/>
    <property type="match status" value="1"/>
</dbReference>
<gene>
    <name evidence="8" type="ORF">HYFRA_00000653</name>
</gene>
<keyword evidence="2 6" id="KW-0812">Transmembrane</keyword>
<evidence type="ECO:0000256" key="1">
    <source>
        <dbReference type="ARBA" id="ARBA00004167"/>
    </source>
</evidence>
<evidence type="ECO:0000256" key="2">
    <source>
        <dbReference type="ARBA" id="ARBA00022692"/>
    </source>
</evidence>
<evidence type="ECO:0000256" key="3">
    <source>
        <dbReference type="ARBA" id="ARBA00022989"/>
    </source>
</evidence>
<feature type="signal peptide" evidence="7">
    <location>
        <begin position="1"/>
        <end position="23"/>
    </location>
</feature>
<organism evidence="8 9">
    <name type="scientific">Hymenoscyphus fraxineus</name>
    <dbReference type="NCBI Taxonomy" id="746836"/>
    <lineage>
        <taxon>Eukaryota</taxon>
        <taxon>Fungi</taxon>
        <taxon>Dikarya</taxon>
        <taxon>Ascomycota</taxon>
        <taxon>Pezizomycotina</taxon>
        <taxon>Leotiomycetes</taxon>
        <taxon>Helotiales</taxon>
        <taxon>Helotiaceae</taxon>
        <taxon>Hymenoscyphus</taxon>
    </lineage>
</organism>
<reference evidence="8" key="1">
    <citation type="submission" date="2021-07" db="EMBL/GenBank/DDBJ databases">
        <authorList>
            <person name="Durling M."/>
        </authorList>
    </citation>
    <scope>NUCLEOTIDE SEQUENCE</scope>
</reference>
<keyword evidence="3 6" id="KW-1133">Transmembrane helix</keyword>
<evidence type="ECO:0000256" key="4">
    <source>
        <dbReference type="ARBA" id="ARBA00023136"/>
    </source>
</evidence>
<dbReference type="OrthoDB" id="3946741at2759"/>
<keyword evidence="4 6" id="KW-0472">Membrane</keyword>
<proteinExistence type="predicted"/>
<comment type="subcellular location">
    <subcellularLocation>
        <location evidence="1">Membrane</location>
        <topology evidence="1">Single-pass membrane protein</topology>
    </subcellularLocation>
</comment>
<dbReference type="InterPro" id="IPR051694">
    <property type="entry name" value="Immunoregulatory_rcpt-like"/>
</dbReference>
<feature type="transmembrane region" description="Helical" evidence="6">
    <location>
        <begin position="213"/>
        <end position="237"/>
    </location>
</feature>
<keyword evidence="9" id="KW-1185">Reference proteome</keyword>
<feature type="compositionally biased region" description="Basic and acidic residues" evidence="5">
    <location>
        <begin position="464"/>
        <end position="473"/>
    </location>
</feature>
<feature type="compositionally biased region" description="Polar residues" evidence="5">
    <location>
        <begin position="196"/>
        <end position="206"/>
    </location>
</feature>
<feature type="region of interest" description="Disordered" evidence="5">
    <location>
        <begin position="274"/>
        <end position="300"/>
    </location>
</feature>
<feature type="compositionally biased region" description="Low complexity" evidence="5">
    <location>
        <begin position="139"/>
        <end position="190"/>
    </location>
</feature>
<accession>A0A9N9PWY5</accession>
<feature type="region of interest" description="Disordered" evidence="5">
    <location>
        <begin position="654"/>
        <end position="693"/>
    </location>
</feature>
<sequence length="910" mass="97892">MRMARCWPGFILLTSTFIPLVNGATTLPSEITAIVPQCAQPCLSNFVETNFPSRGCGSSPTLECLCSHDSASEYTIGEAGVQCIVGSQKGGLCTEEEARDSVVSGAFGMCSGQVNAISNTHTVIYATLEIQPSSVRIGSPTTVASTTESETPSSTFATSTRPSSASVSSTSSSMSSASSSSSILSATSTQTGGGRQSQTPAPTREPNLTNAQIVGITVAAIGGGALMLGIIVIMACVKRRRARQNRDSDDFSFQVDPKKYPQSIISRKSRKPMRRLPIFGPGGTSNGIAARVAPPIPPRIDTMSPNMFSRRSIQPDQMIGLAISPERNIPAGMQSRESKLLPPRPTLKLQMPPNAAGASFSKNAPKPMTFGRSSAATQFEEDYESTGWKPQVPTLKGAGITYPKPAQKPSLSRESTATQFEDVEDNIRKSQIANARGVSYVQPALKSSDEPRGSTTTQFEEDDARISRIKVDETTSTSNRPKNNLNRRSAVEEDVDSAIDMWQKFSPINTTGPPAIYYRAADGQRAQQLIASSTKGSAQRLQSKPVLVGNRIGSFSQPRRPNEYPPRAKADNLELDAFPRPPTLPASLQIPIPPGASRGVSATSSIYTTRTTSLQPSPTRRSNNPAGSFPQVYQAYKQVGPYDAPRTSNLMTSYEIDKSRLSPGGPRTDDLSPVVESPASGRSPVSYPKIPKPGRLSEATIRMVPPPAQPNFNVSNEKPWRVAELAAARQRQLRRNSSLTGPPQGIDINVPRREPRTPPNYTPQSPNWDTYTPSPLSPSGPSFSSSNLPFAPSLDEPSLLPPRSSTTSQSSQLFSRRRGAFTGPITLNDSPSPDAKKKWRVLKGEDVHAAKSPGWKPMLGSSAGMHMLSPRSAGLRGRREFESVELPGTPGWVPRLTPTRKGEDLYLRVG</sequence>
<evidence type="ECO:0008006" key="10">
    <source>
        <dbReference type="Google" id="ProtNLM"/>
    </source>
</evidence>
<dbReference type="AlphaFoldDB" id="A0A9N9PWY5"/>
<feature type="region of interest" description="Disordered" evidence="5">
    <location>
        <begin position="442"/>
        <end position="490"/>
    </location>
</feature>